<dbReference type="EMBL" id="SSOC01000002">
    <property type="protein sequence ID" value="THF66127.1"/>
    <property type="molecule type" value="Genomic_DNA"/>
</dbReference>
<evidence type="ECO:0000256" key="3">
    <source>
        <dbReference type="ARBA" id="ARBA00022946"/>
    </source>
</evidence>
<dbReference type="PROSITE" id="PS00166">
    <property type="entry name" value="ENOYL_COA_HYDRATASE"/>
    <property type="match status" value="1"/>
</dbReference>
<dbReference type="PANTHER" id="PTHR43602:SF1">
    <property type="entry name" value="ENOYL-COA HYDRATASE DOMAIN-CONTAINING PROTEIN 3, MITOCHONDRIAL"/>
    <property type="match status" value="1"/>
</dbReference>
<comment type="function">
    <text evidence="5">May play a role in fatty acid biosynthesis and insulin sensitivity.</text>
</comment>
<evidence type="ECO:0000256" key="4">
    <source>
        <dbReference type="ARBA" id="ARBA00023098"/>
    </source>
</evidence>
<comment type="similarity">
    <text evidence="1 7">Belongs to the enoyl-CoA hydratase/isomerase family.</text>
</comment>
<evidence type="ECO:0000256" key="5">
    <source>
        <dbReference type="ARBA" id="ARBA00037410"/>
    </source>
</evidence>
<name>A0A4S4B578_9RHOO</name>
<accession>A0A4S4B578</accession>
<dbReference type="OrthoDB" id="9807606at2"/>
<keyword evidence="3" id="KW-0809">Transit peptide</keyword>
<evidence type="ECO:0000256" key="2">
    <source>
        <dbReference type="ARBA" id="ARBA00022832"/>
    </source>
</evidence>
<dbReference type="InterPro" id="IPR001753">
    <property type="entry name" value="Enoyl-CoA_hydra/iso"/>
</dbReference>
<keyword evidence="2" id="KW-0276">Fatty acid metabolism</keyword>
<protein>
    <recommendedName>
        <fullName evidence="6">Enoyl-CoA hydratase domain-containing protein 3, mitochondrial</fullName>
    </recommendedName>
</protein>
<dbReference type="PANTHER" id="PTHR43602">
    <property type="match status" value="1"/>
</dbReference>
<dbReference type="GO" id="GO:0016836">
    <property type="term" value="F:hydro-lyase activity"/>
    <property type="evidence" value="ECO:0007669"/>
    <property type="project" value="TreeGrafter"/>
</dbReference>
<dbReference type="CDD" id="cd06558">
    <property type="entry name" value="crotonase-like"/>
    <property type="match status" value="1"/>
</dbReference>
<keyword evidence="9" id="KW-1185">Reference proteome</keyword>
<keyword evidence="8" id="KW-0456">Lyase</keyword>
<gene>
    <name evidence="8" type="ORF">E6C76_04525</name>
</gene>
<evidence type="ECO:0000256" key="6">
    <source>
        <dbReference type="ARBA" id="ARBA00040545"/>
    </source>
</evidence>
<evidence type="ECO:0000256" key="1">
    <source>
        <dbReference type="ARBA" id="ARBA00005254"/>
    </source>
</evidence>
<evidence type="ECO:0000256" key="7">
    <source>
        <dbReference type="RuleBase" id="RU003707"/>
    </source>
</evidence>
<sequence>MSAVPTPAAEQPSILRRDQDGVAWLTLNRPGQFNSLSRAVLGELITAVDAIAADPSVRVVVLSGEGKAFCAGHDLKEMRGNHNLEFQQDLFRLCGKFMVKLTELPQPVIARVHGIATAAGCQLVSMCDLAVAADVARFAVSGINVGLFCATPAVGLARNMGRKQAFEMLVTGEFIDALEAQRRGLVNRVVPLERLDDEVNALAATIAAKAPLAIRSGKQMFYRQLEMGLEAAYQMAAESMACNMMTEDAAEGIDAFIAKRKPEWRGK</sequence>
<proteinExistence type="inferred from homology"/>
<evidence type="ECO:0000313" key="9">
    <source>
        <dbReference type="Proteomes" id="UP000308430"/>
    </source>
</evidence>
<dbReference type="NCBIfam" id="NF006008">
    <property type="entry name" value="PRK08139.1"/>
    <property type="match status" value="1"/>
</dbReference>
<keyword evidence="4" id="KW-0443">Lipid metabolism</keyword>
<comment type="caution">
    <text evidence="8">The sequence shown here is derived from an EMBL/GenBank/DDBJ whole genome shotgun (WGS) entry which is preliminary data.</text>
</comment>
<dbReference type="Gene3D" id="3.90.226.10">
    <property type="entry name" value="2-enoyl-CoA Hydratase, Chain A, domain 1"/>
    <property type="match status" value="1"/>
</dbReference>
<dbReference type="InterPro" id="IPR052377">
    <property type="entry name" value="Mitochondrial_ECH-domain"/>
</dbReference>
<evidence type="ECO:0000313" key="8">
    <source>
        <dbReference type="EMBL" id="THF66127.1"/>
    </source>
</evidence>
<dbReference type="Proteomes" id="UP000308430">
    <property type="component" value="Unassembled WGS sequence"/>
</dbReference>
<dbReference type="RefSeq" id="WP_136347076.1">
    <property type="nucleotide sequence ID" value="NZ_SSOC01000002.1"/>
</dbReference>
<organism evidence="8 9">
    <name type="scientific">Pseudothauera nasutitermitis</name>
    <dbReference type="NCBI Taxonomy" id="2565930"/>
    <lineage>
        <taxon>Bacteria</taxon>
        <taxon>Pseudomonadati</taxon>
        <taxon>Pseudomonadota</taxon>
        <taxon>Betaproteobacteria</taxon>
        <taxon>Rhodocyclales</taxon>
        <taxon>Zoogloeaceae</taxon>
        <taxon>Pseudothauera</taxon>
    </lineage>
</organism>
<dbReference type="Pfam" id="PF00378">
    <property type="entry name" value="ECH_1"/>
    <property type="match status" value="1"/>
</dbReference>
<dbReference type="InterPro" id="IPR018376">
    <property type="entry name" value="Enoyl-CoA_hyd/isom_CS"/>
</dbReference>
<dbReference type="GO" id="GO:0006631">
    <property type="term" value="P:fatty acid metabolic process"/>
    <property type="evidence" value="ECO:0007669"/>
    <property type="project" value="UniProtKB-KW"/>
</dbReference>
<dbReference type="AlphaFoldDB" id="A0A4S4B578"/>
<dbReference type="InterPro" id="IPR029045">
    <property type="entry name" value="ClpP/crotonase-like_dom_sf"/>
</dbReference>
<dbReference type="Gene3D" id="1.10.12.10">
    <property type="entry name" value="Lyase 2-enoyl-coa Hydratase, Chain A, domain 2"/>
    <property type="match status" value="1"/>
</dbReference>
<dbReference type="InterPro" id="IPR014748">
    <property type="entry name" value="Enoyl-CoA_hydra_C"/>
</dbReference>
<reference evidence="8 9" key="1">
    <citation type="submission" date="2019-04" db="EMBL/GenBank/DDBJ databases">
        <title>Azoarcus nasutitermitis sp. nov. isolated from termite nest.</title>
        <authorList>
            <person name="Lin S.-Y."/>
            <person name="Hameed A."/>
            <person name="Hsu Y.-H."/>
            <person name="Young C.-C."/>
        </authorList>
    </citation>
    <scope>NUCLEOTIDE SEQUENCE [LARGE SCALE GENOMIC DNA]</scope>
    <source>
        <strain evidence="8 9">CC-YHH838</strain>
    </source>
</reference>
<dbReference type="SUPFAM" id="SSF52096">
    <property type="entry name" value="ClpP/crotonase"/>
    <property type="match status" value="1"/>
</dbReference>